<dbReference type="Pfam" id="PF01687">
    <property type="entry name" value="Flavokinase"/>
    <property type="match status" value="1"/>
</dbReference>
<comment type="pathway">
    <text evidence="3 15">Cofactor biosynthesis; FMN biosynthesis; FMN from riboflavin (ATP route): step 1/1.</text>
</comment>
<dbReference type="InterPro" id="IPR023468">
    <property type="entry name" value="Riboflavin_kinase"/>
</dbReference>
<dbReference type="Gene3D" id="3.40.50.620">
    <property type="entry name" value="HUPs"/>
    <property type="match status" value="1"/>
</dbReference>
<name>A0A9W6FXG7_9BACT</name>
<keyword evidence="8 15" id="KW-0547">Nucleotide-binding</keyword>
<dbReference type="CDD" id="cd02064">
    <property type="entry name" value="FAD_synthetase_N"/>
    <property type="match status" value="1"/>
</dbReference>
<evidence type="ECO:0000256" key="14">
    <source>
        <dbReference type="ARBA" id="ARBA00049494"/>
    </source>
</evidence>
<dbReference type="InterPro" id="IPR023465">
    <property type="entry name" value="Riboflavin_kinase_dom_sf"/>
</dbReference>
<organism evidence="17 18">
    <name type="scientific">Geobacter hydrogenophilus</name>
    <dbReference type="NCBI Taxonomy" id="40983"/>
    <lineage>
        <taxon>Bacteria</taxon>
        <taxon>Pseudomonadati</taxon>
        <taxon>Thermodesulfobacteriota</taxon>
        <taxon>Desulfuromonadia</taxon>
        <taxon>Geobacterales</taxon>
        <taxon>Geobacteraceae</taxon>
        <taxon>Geobacter</taxon>
    </lineage>
</organism>
<keyword evidence="18" id="KW-1185">Reference proteome</keyword>
<comment type="catalytic activity">
    <reaction evidence="14 15">
        <text>FMN + ATP + H(+) = FAD + diphosphate</text>
        <dbReference type="Rhea" id="RHEA:17237"/>
        <dbReference type="ChEBI" id="CHEBI:15378"/>
        <dbReference type="ChEBI" id="CHEBI:30616"/>
        <dbReference type="ChEBI" id="CHEBI:33019"/>
        <dbReference type="ChEBI" id="CHEBI:57692"/>
        <dbReference type="ChEBI" id="CHEBI:58210"/>
        <dbReference type="EC" id="2.7.7.2"/>
    </reaction>
</comment>
<comment type="function">
    <text evidence="1">Catalyzes the phosphorylation of riboflavin to FMN followed by the adenylation of FMN to FAD.</text>
</comment>
<dbReference type="EC" id="2.7.1.26" evidence="15"/>
<comment type="caution">
    <text evidence="17">The sequence shown here is derived from an EMBL/GenBank/DDBJ whole genome shotgun (WGS) entry which is preliminary data.</text>
</comment>
<sequence length="323" mass="35931">MHIFRHIEEITEKLPNAVVTIGNFDGVHLGHREIFRRVKREAAALGGVSLVITFVPHPIKMLGVKKEFRLINTYAEKEILLEASGIDYLLIIPFTAEFAAIGAEQFVRDILVGTIGVRKLIIGYDYAFGKNRQGDVAMLRRMGDELGFTVDVLEPIASGELVYSSTAVRRMIAEGDVRGVVRLLGRHFSVGGTVVHGRQRGKGLGFPTANLQTDKELIPKPGVYAVKVKVDDDATYDGACNIGDNPTFGNGSLSIEVFIFEFDGDIYGREVRLYFVDRLRDEMTFPNPQALQEAIARDVARCREILRGVSIIEYQEYLAEEAP</sequence>
<dbReference type="PANTHER" id="PTHR22749">
    <property type="entry name" value="RIBOFLAVIN KINASE/FMN ADENYLYLTRANSFERASE"/>
    <property type="match status" value="1"/>
</dbReference>
<dbReference type="NCBIfam" id="NF004162">
    <property type="entry name" value="PRK05627.1-5"/>
    <property type="match status" value="1"/>
</dbReference>
<feature type="domain" description="Riboflavin kinase" evidence="16">
    <location>
        <begin position="183"/>
        <end position="307"/>
    </location>
</feature>
<keyword evidence="4 15" id="KW-0285">Flavoprotein</keyword>
<dbReference type="SMART" id="SM00904">
    <property type="entry name" value="Flavokinase"/>
    <property type="match status" value="1"/>
</dbReference>
<dbReference type="GO" id="GO:0009231">
    <property type="term" value="P:riboflavin biosynthetic process"/>
    <property type="evidence" value="ECO:0007669"/>
    <property type="project" value="InterPro"/>
</dbReference>
<evidence type="ECO:0000256" key="2">
    <source>
        <dbReference type="ARBA" id="ARBA00004726"/>
    </source>
</evidence>
<evidence type="ECO:0000256" key="15">
    <source>
        <dbReference type="PIRNR" id="PIRNR004491"/>
    </source>
</evidence>
<dbReference type="InterPro" id="IPR014729">
    <property type="entry name" value="Rossmann-like_a/b/a_fold"/>
</dbReference>
<keyword evidence="6 15" id="KW-0808">Transferase</keyword>
<dbReference type="Proteomes" id="UP001144352">
    <property type="component" value="Unassembled WGS sequence"/>
</dbReference>
<evidence type="ECO:0000256" key="7">
    <source>
        <dbReference type="ARBA" id="ARBA00022695"/>
    </source>
</evidence>
<evidence type="ECO:0000256" key="4">
    <source>
        <dbReference type="ARBA" id="ARBA00022630"/>
    </source>
</evidence>
<dbReference type="FunFam" id="3.40.50.620:FF:000021">
    <property type="entry name" value="Riboflavin biosynthesis protein"/>
    <property type="match status" value="1"/>
</dbReference>
<dbReference type="Pfam" id="PF06574">
    <property type="entry name" value="FAD_syn"/>
    <property type="match status" value="1"/>
</dbReference>
<dbReference type="GO" id="GO:0003919">
    <property type="term" value="F:FMN adenylyltransferase activity"/>
    <property type="evidence" value="ECO:0007669"/>
    <property type="project" value="UniProtKB-UniRule"/>
</dbReference>
<evidence type="ECO:0000256" key="8">
    <source>
        <dbReference type="ARBA" id="ARBA00022741"/>
    </source>
</evidence>
<protein>
    <recommendedName>
        <fullName evidence="15">Riboflavin biosynthesis protein</fullName>
    </recommendedName>
    <domain>
        <recommendedName>
            <fullName evidence="15">Riboflavin kinase</fullName>
            <ecNumber evidence="15">2.7.1.26</ecNumber>
        </recommendedName>
        <alternativeName>
            <fullName evidence="15">Flavokinase</fullName>
        </alternativeName>
    </domain>
    <domain>
        <recommendedName>
            <fullName evidence="15">FMN adenylyltransferase</fullName>
            <ecNumber evidence="15">2.7.7.2</ecNumber>
        </recommendedName>
        <alternativeName>
            <fullName evidence="15">FAD pyrophosphorylase</fullName>
        </alternativeName>
        <alternativeName>
            <fullName evidence="15">FAD synthase</fullName>
        </alternativeName>
    </domain>
</protein>
<evidence type="ECO:0000256" key="6">
    <source>
        <dbReference type="ARBA" id="ARBA00022679"/>
    </source>
</evidence>
<evidence type="ECO:0000256" key="13">
    <source>
        <dbReference type="ARBA" id="ARBA00047880"/>
    </source>
</evidence>
<dbReference type="GO" id="GO:0006747">
    <property type="term" value="P:FAD biosynthetic process"/>
    <property type="evidence" value="ECO:0007669"/>
    <property type="project" value="UniProtKB-UniRule"/>
</dbReference>
<dbReference type="FunFam" id="2.40.30.30:FF:000003">
    <property type="entry name" value="Riboflavin biosynthesis protein"/>
    <property type="match status" value="1"/>
</dbReference>
<dbReference type="EMBL" id="BSDS01000001">
    <property type="protein sequence ID" value="GLI36622.1"/>
    <property type="molecule type" value="Genomic_DNA"/>
</dbReference>
<dbReference type="SUPFAM" id="SSF52374">
    <property type="entry name" value="Nucleotidylyl transferase"/>
    <property type="match status" value="1"/>
</dbReference>
<reference evidence="17" key="1">
    <citation type="submission" date="2022-12" db="EMBL/GenBank/DDBJ databases">
        <title>Reference genome sequencing for broad-spectrum identification of bacterial and archaeal isolates by mass spectrometry.</title>
        <authorList>
            <person name="Sekiguchi Y."/>
            <person name="Tourlousse D.M."/>
        </authorList>
    </citation>
    <scope>NUCLEOTIDE SEQUENCE</scope>
    <source>
        <strain evidence="17">H2</strain>
    </source>
</reference>
<dbReference type="EC" id="2.7.7.2" evidence="15"/>
<dbReference type="PANTHER" id="PTHR22749:SF6">
    <property type="entry name" value="RIBOFLAVIN KINASE"/>
    <property type="match status" value="1"/>
</dbReference>
<dbReference type="GO" id="GO:0008531">
    <property type="term" value="F:riboflavin kinase activity"/>
    <property type="evidence" value="ECO:0007669"/>
    <property type="project" value="UniProtKB-UniRule"/>
</dbReference>
<comment type="catalytic activity">
    <reaction evidence="13 15">
        <text>riboflavin + ATP = FMN + ADP + H(+)</text>
        <dbReference type="Rhea" id="RHEA:14357"/>
        <dbReference type="ChEBI" id="CHEBI:15378"/>
        <dbReference type="ChEBI" id="CHEBI:30616"/>
        <dbReference type="ChEBI" id="CHEBI:57986"/>
        <dbReference type="ChEBI" id="CHEBI:58210"/>
        <dbReference type="ChEBI" id="CHEBI:456216"/>
        <dbReference type="EC" id="2.7.1.26"/>
    </reaction>
</comment>
<comment type="pathway">
    <text evidence="2 15">Cofactor biosynthesis; FAD biosynthesis; FAD from FMN: step 1/1.</text>
</comment>
<evidence type="ECO:0000256" key="11">
    <source>
        <dbReference type="ARBA" id="ARBA00022840"/>
    </source>
</evidence>
<keyword evidence="12" id="KW-0511">Multifunctional enzyme</keyword>
<dbReference type="Gene3D" id="2.40.30.30">
    <property type="entry name" value="Riboflavin kinase-like"/>
    <property type="match status" value="1"/>
</dbReference>
<keyword evidence="11 15" id="KW-0067">ATP-binding</keyword>
<evidence type="ECO:0000256" key="1">
    <source>
        <dbReference type="ARBA" id="ARBA00002121"/>
    </source>
</evidence>
<dbReference type="InterPro" id="IPR015864">
    <property type="entry name" value="FAD_synthase"/>
</dbReference>
<evidence type="ECO:0000313" key="17">
    <source>
        <dbReference type="EMBL" id="GLI36622.1"/>
    </source>
</evidence>
<dbReference type="InterPro" id="IPR002606">
    <property type="entry name" value="Riboflavin_kinase_bac"/>
</dbReference>
<dbReference type="RefSeq" id="WP_214187363.1">
    <property type="nucleotide sequence ID" value="NZ_BSDS01000001.1"/>
</dbReference>
<evidence type="ECO:0000256" key="9">
    <source>
        <dbReference type="ARBA" id="ARBA00022777"/>
    </source>
</evidence>
<keyword evidence="9 15" id="KW-0418">Kinase</keyword>
<evidence type="ECO:0000259" key="16">
    <source>
        <dbReference type="SMART" id="SM00904"/>
    </source>
</evidence>
<dbReference type="NCBIfam" id="NF004160">
    <property type="entry name" value="PRK05627.1-3"/>
    <property type="match status" value="1"/>
</dbReference>
<dbReference type="SUPFAM" id="SSF82114">
    <property type="entry name" value="Riboflavin kinase-like"/>
    <property type="match status" value="1"/>
</dbReference>
<comment type="similarity">
    <text evidence="15">Belongs to the ribF family.</text>
</comment>
<keyword evidence="5 15" id="KW-0288">FMN</keyword>
<gene>
    <name evidence="17" type="primary">ribF</name>
    <name evidence="17" type="ORF">GHYDROH2_01230</name>
</gene>
<dbReference type="GO" id="GO:0005524">
    <property type="term" value="F:ATP binding"/>
    <property type="evidence" value="ECO:0007669"/>
    <property type="project" value="UniProtKB-UniRule"/>
</dbReference>
<evidence type="ECO:0000256" key="3">
    <source>
        <dbReference type="ARBA" id="ARBA00005201"/>
    </source>
</evidence>
<dbReference type="PIRSF" id="PIRSF004491">
    <property type="entry name" value="FAD_Synth"/>
    <property type="match status" value="1"/>
</dbReference>
<dbReference type="AlphaFoldDB" id="A0A9W6FXG7"/>
<evidence type="ECO:0000256" key="12">
    <source>
        <dbReference type="ARBA" id="ARBA00023268"/>
    </source>
</evidence>
<accession>A0A9W6FXG7</accession>
<proteinExistence type="inferred from homology"/>
<dbReference type="GO" id="GO:0009398">
    <property type="term" value="P:FMN biosynthetic process"/>
    <property type="evidence" value="ECO:0007669"/>
    <property type="project" value="UniProtKB-UniRule"/>
</dbReference>
<evidence type="ECO:0000256" key="5">
    <source>
        <dbReference type="ARBA" id="ARBA00022643"/>
    </source>
</evidence>
<dbReference type="NCBIfam" id="TIGR00083">
    <property type="entry name" value="ribF"/>
    <property type="match status" value="1"/>
</dbReference>
<evidence type="ECO:0000256" key="10">
    <source>
        <dbReference type="ARBA" id="ARBA00022827"/>
    </source>
</evidence>
<keyword evidence="7 15" id="KW-0548">Nucleotidyltransferase</keyword>
<evidence type="ECO:0000313" key="18">
    <source>
        <dbReference type="Proteomes" id="UP001144352"/>
    </source>
</evidence>
<dbReference type="InterPro" id="IPR015865">
    <property type="entry name" value="Riboflavin_kinase_bac/euk"/>
</dbReference>
<keyword evidence="10 15" id="KW-0274">FAD</keyword>